<evidence type="ECO:0000256" key="8">
    <source>
        <dbReference type="SAM" id="MobiDB-lite"/>
    </source>
</evidence>
<dbReference type="Gene3D" id="1.10.10.10">
    <property type="entry name" value="Winged helix-like DNA-binding domain superfamily/Winged helix DNA-binding domain"/>
    <property type="match status" value="1"/>
</dbReference>
<keyword evidence="3" id="KW-0805">Transcription regulation</keyword>
<feature type="modified residue" description="4-aspartylphosphate" evidence="6">
    <location>
        <position position="51"/>
    </location>
</feature>
<dbReference type="Gene3D" id="6.10.250.690">
    <property type="match status" value="1"/>
</dbReference>
<dbReference type="InterPro" id="IPR036388">
    <property type="entry name" value="WH-like_DNA-bd_sf"/>
</dbReference>
<evidence type="ECO:0000256" key="7">
    <source>
        <dbReference type="PROSITE-ProRule" id="PRU01091"/>
    </source>
</evidence>
<dbReference type="PROSITE" id="PS51755">
    <property type="entry name" value="OMPR_PHOB"/>
    <property type="match status" value="1"/>
</dbReference>
<dbReference type="SMART" id="SM00862">
    <property type="entry name" value="Trans_reg_C"/>
    <property type="match status" value="1"/>
</dbReference>
<dbReference type="Pfam" id="PF00072">
    <property type="entry name" value="Response_reg"/>
    <property type="match status" value="1"/>
</dbReference>
<name>A0ABS2DUE1_9BURK</name>
<feature type="domain" description="Response regulatory" evidence="9">
    <location>
        <begin position="2"/>
        <end position="116"/>
    </location>
</feature>
<dbReference type="Gene3D" id="3.40.50.2300">
    <property type="match status" value="1"/>
</dbReference>
<dbReference type="Proteomes" id="UP000715095">
    <property type="component" value="Unassembled WGS sequence"/>
</dbReference>
<dbReference type="SMART" id="SM00448">
    <property type="entry name" value="REC"/>
    <property type="match status" value="1"/>
</dbReference>
<sequence length="264" mass="28964">MTILVVDDNPDILANVRDFLELKGWRVETATTAADAWERLAREAVDLLILDIGLPGMDGMTLCRRIRIADKRLPILMLTARDAVDDRVEGLACGADDYVVKPFALRELGARVEALLRRAFGSGVEMLRVGDLEMNLDNFSVRRAGEEIRLNPICLKILRTLMRRSPGIVSREALENEIWHGSAPQSDSLRSNLYLLRQAVDKPFDQPLIRTHPTLGWSISAEGAAPRRVERTDVGSKADLTDAAGGTLGALGTSSGGSRTMGFD</sequence>
<evidence type="ECO:0000256" key="6">
    <source>
        <dbReference type="PROSITE-ProRule" id="PRU00169"/>
    </source>
</evidence>
<dbReference type="Pfam" id="PF00486">
    <property type="entry name" value="Trans_reg_C"/>
    <property type="match status" value="1"/>
</dbReference>
<dbReference type="InterPro" id="IPR011006">
    <property type="entry name" value="CheY-like_superfamily"/>
</dbReference>
<dbReference type="CDD" id="cd17574">
    <property type="entry name" value="REC_OmpR"/>
    <property type="match status" value="1"/>
</dbReference>
<evidence type="ECO:0000256" key="5">
    <source>
        <dbReference type="ARBA" id="ARBA00023163"/>
    </source>
</evidence>
<evidence type="ECO:0000259" key="10">
    <source>
        <dbReference type="PROSITE" id="PS51755"/>
    </source>
</evidence>
<evidence type="ECO:0000256" key="4">
    <source>
        <dbReference type="ARBA" id="ARBA00023125"/>
    </source>
</evidence>
<proteinExistence type="predicted"/>
<organism evidence="11 12">
    <name type="scientific">Sutterella massiliensis</name>
    <dbReference type="NCBI Taxonomy" id="1816689"/>
    <lineage>
        <taxon>Bacteria</taxon>
        <taxon>Pseudomonadati</taxon>
        <taxon>Pseudomonadota</taxon>
        <taxon>Betaproteobacteria</taxon>
        <taxon>Burkholderiales</taxon>
        <taxon>Sutterellaceae</taxon>
        <taxon>Sutterella</taxon>
    </lineage>
</organism>
<evidence type="ECO:0000256" key="1">
    <source>
        <dbReference type="ARBA" id="ARBA00022553"/>
    </source>
</evidence>
<keyword evidence="1 6" id="KW-0597">Phosphoprotein</keyword>
<feature type="domain" description="OmpR/PhoB-type" evidence="10">
    <location>
        <begin position="124"/>
        <end position="221"/>
    </location>
</feature>
<keyword evidence="5" id="KW-0804">Transcription</keyword>
<comment type="caution">
    <text evidence="11">The sequence shown here is derived from an EMBL/GenBank/DDBJ whole genome shotgun (WGS) entry which is preliminary data.</text>
</comment>
<dbReference type="CDD" id="cd00383">
    <property type="entry name" value="trans_reg_C"/>
    <property type="match status" value="1"/>
</dbReference>
<evidence type="ECO:0000313" key="11">
    <source>
        <dbReference type="EMBL" id="MBM6704951.1"/>
    </source>
</evidence>
<protein>
    <submittedName>
        <fullName evidence="11">Response regulator transcription factor</fullName>
    </submittedName>
</protein>
<gene>
    <name evidence="11" type="ORF">H6A60_10750</name>
</gene>
<dbReference type="InterPro" id="IPR001867">
    <property type="entry name" value="OmpR/PhoB-type_DNA-bd"/>
</dbReference>
<evidence type="ECO:0000259" key="9">
    <source>
        <dbReference type="PROSITE" id="PS50110"/>
    </source>
</evidence>
<reference evidence="11 12" key="1">
    <citation type="journal article" date="2021" name="Sci. Rep.">
        <title>The distribution of antibiotic resistance genes in chicken gut microbiota commensals.</title>
        <authorList>
            <person name="Juricova H."/>
            <person name="Matiasovicova J."/>
            <person name="Kubasova T."/>
            <person name="Cejkova D."/>
            <person name="Rychlik I."/>
        </authorList>
    </citation>
    <scope>NUCLEOTIDE SEQUENCE [LARGE SCALE GENOMIC DNA]</scope>
    <source>
        <strain evidence="11 12">An829</strain>
    </source>
</reference>
<dbReference type="InterPro" id="IPR001789">
    <property type="entry name" value="Sig_transdc_resp-reg_receiver"/>
</dbReference>
<dbReference type="EMBL" id="JACJJC010000030">
    <property type="protein sequence ID" value="MBM6704951.1"/>
    <property type="molecule type" value="Genomic_DNA"/>
</dbReference>
<dbReference type="PANTHER" id="PTHR48111">
    <property type="entry name" value="REGULATOR OF RPOS"/>
    <property type="match status" value="1"/>
</dbReference>
<dbReference type="PANTHER" id="PTHR48111:SF22">
    <property type="entry name" value="REGULATOR OF RPOS"/>
    <property type="match status" value="1"/>
</dbReference>
<feature type="DNA-binding region" description="OmpR/PhoB-type" evidence="7">
    <location>
        <begin position="124"/>
        <end position="221"/>
    </location>
</feature>
<keyword evidence="2" id="KW-0902">Two-component regulatory system</keyword>
<keyword evidence="12" id="KW-1185">Reference proteome</keyword>
<dbReference type="InterPro" id="IPR039420">
    <property type="entry name" value="WalR-like"/>
</dbReference>
<keyword evidence="4 7" id="KW-0238">DNA-binding</keyword>
<evidence type="ECO:0000256" key="3">
    <source>
        <dbReference type="ARBA" id="ARBA00023015"/>
    </source>
</evidence>
<evidence type="ECO:0000256" key="2">
    <source>
        <dbReference type="ARBA" id="ARBA00023012"/>
    </source>
</evidence>
<dbReference type="SUPFAM" id="SSF52172">
    <property type="entry name" value="CheY-like"/>
    <property type="match status" value="1"/>
</dbReference>
<dbReference type="PROSITE" id="PS50110">
    <property type="entry name" value="RESPONSE_REGULATORY"/>
    <property type="match status" value="1"/>
</dbReference>
<evidence type="ECO:0000313" key="12">
    <source>
        <dbReference type="Proteomes" id="UP000715095"/>
    </source>
</evidence>
<feature type="compositionally biased region" description="Low complexity" evidence="8">
    <location>
        <begin position="245"/>
        <end position="258"/>
    </location>
</feature>
<feature type="region of interest" description="Disordered" evidence="8">
    <location>
        <begin position="245"/>
        <end position="264"/>
    </location>
</feature>
<accession>A0ABS2DUE1</accession>